<proteinExistence type="predicted"/>
<dbReference type="EMBL" id="PPTU01000006">
    <property type="protein sequence ID" value="RDB71670.1"/>
    <property type="molecule type" value="Genomic_DNA"/>
</dbReference>
<evidence type="ECO:0000256" key="4">
    <source>
        <dbReference type="ARBA" id="ARBA00022737"/>
    </source>
</evidence>
<dbReference type="PANTHER" id="PTHR43177">
    <property type="entry name" value="PROTEIN NRFC"/>
    <property type="match status" value="1"/>
</dbReference>
<keyword evidence="7" id="KW-0411">Iron-sulfur</keyword>
<dbReference type="AlphaFoldDB" id="A0A369NDU6"/>
<dbReference type="SUPFAM" id="SSF54862">
    <property type="entry name" value="4Fe-4S ferredoxins"/>
    <property type="match status" value="1"/>
</dbReference>
<dbReference type="GO" id="GO:0046872">
    <property type="term" value="F:metal ion binding"/>
    <property type="evidence" value="ECO:0007669"/>
    <property type="project" value="UniProtKB-KW"/>
</dbReference>
<dbReference type="Gene3D" id="3.30.70.20">
    <property type="match status" value="2"/>
</dbReference>
<dbReference type="PANTHER" id="PTHR43177:SF5">
    <property type="entry name" value="ANAEROBIC DIMETHYL SULFOXIDE REDUCTASE CHAIN B-RELATED"/>
    <property type="match status" value="1"/>
</dbReference>
<evidence type="ECO:0000313" key="11">
    <source>
        <dbReference type="EMBL" id="TNU95010.1"/>
    </source>
</evidence>
<reference evidence="11 14" key="1">
    <citation type="journal article" date="2005" name="Appl. Environ. Microbiol.">
        <title>Intestinal bacterial communities that produce active estrogen-like compounds enterodiol and enterolactone in humans.</title>
        <authorList>
            <person name="Clavel T."/>
            <person name="Henderson G."/>
            <person name="Alpert C.A."/>
            <person name="Philippe C."/>
            <person name="Rigottier-Gois L."/>
            <person name="Dore J."/>
            <person name="Blaut M."/>
        </authorList>
    </citation>
    <scope>NUCLEOTIDE SEQUENCE [LARGE SCALE GENOMIC DNA]</scope>
    <source>
        <strain evidence="11 14">SECO-MT75m2</strain>
    </source>
</reference>
<dbReference type="EMBL" id="PPUQ01000004">
    <property type="protein sequence ID" value="RDC40240.1"/>
    <property type="molecule type" value="Genomic_DNA"/>
</dbReference>
<evidence type="ECO:0000256" key="7">
    <source>
        <dbReference type="ARBA" id="ARBA00023014"/>
    </source>
</evidence>
<protein>
    <submittedName>
        <fullName evidence="11">4Fe-4S dicluster domain-containing protein</fullName>
    </submittedName>
</protein>
<evidence type="ECO:0000256" key="3">
    <source>
        <dbReference type="ARBA" id="ARBA00022723"/>
    </source>
</evidence>
<dbReference type="GO" id="GO:0051539">
    <property type="term" value="F:4 iron, 4 sulfur cluster binding"/>
    <property type="evidence" value="ECO:0007669"/>
    <property type="project" value="UniProtKB-KW"/>
</dbReference>
<keyword evidence="3" id="KW-0479">Metal-binding</keyword>
<evidence type="ECO:0000256" key="5">
    <source>
        <dbReference type="ARBA" id="ARBA00022982"/>
    </source>
</evidence>
<dbReference type="PROSITE" id="PS00198">
    <property type="entry name" value="4FE4S_FER_1"/>
    <property type="match status" value="1"/>
</dbReference>
<evidence type="ECO:0000256" key="1">
    <source>
        <dbReference type="ARBA" id="ARBA00022448"/>
    </source>
</evidence>
<evidence type="ECO:0000313" key="13">
    <source>
        <dbReference type="Proteomes" id="UP000253970"/>
    </source>
</evidence>
<dbReference type="Pfam" id="PF12800">
    <property type="entry name" value="Fer4_4"/>
    <property type="match status" value="1"/>
</dbReference>
<dbReference type="PROSITE" id="PS51379">
    <property type="entry name" value="4FE4S_FER_2"/>
    <property type="match status" value="3"/>
</dbReference>
<dbReference type="InterPro" id="IPR017900">
    <property type="entry name" value="4Fe4S_Fe_S_CS"/>
</dbReference>
<dbReference type="Proteomes" id="UP000253915">
    <property type="component" value="Unassembled WGS sequence"/>
</dbReference>
<dbReference type="InterPro" id="IPR050954">
    <property type="entry name" value="ET_IronSulfur_Cluster-Binding"/>
</dbReference>
<dbReference type="InterPro" id="IPR017896">
    <property type="entry name" value="4Fe4S_Fe-S-bd"/>
</dbReference>
<evidence type="ECO:0000256" key="6">
    <source>
        <dbReference type="ARBA" id="ARBA00023004"/>
    </source>
</evidence>
<evidence type="ECO:0000313" key="12">
    <source>
        <dbReference type="Proteomes" id="UP000253915"/>
    </source>
</evidence>
<feature type="domain" description="4Fe-4S ferredoxin-type" evidence="8">
    <location>
        <begin position="3"/>
        <end position="31"/>
    </location>
</feature>
<accession>A0A369NDU6</accession>
<keyword evidence="4" id="KW-0677">Repeat</keyword>
<evidence type="ECO:0000313" key="9">
    <source>
        <dbReference type="EMBL" id="RDB71670.1"/>
    </source>
</evidence>
<dbReference type="Proteomes" id="UP000312594">
    <property type="component" value="Unassembled WGS sequence"/>
</dbReference>
<keyword evidence="5" id="KW-0249">Electron transport</keyword>
<dbReference type="CDD" id="cd16371">
    <property type="entry name" value="DMSOR_beta_like"/>
    <property type="match status" value="1"/>
</dbReference>
<evidence type="ECO:0000256" key="2">
    <source>
        <dbReference type="ARBA" id="ARBA00022485"/>
    </source>
</evidence>
<dbReference type="Proteomes" id="UP000253970">
    <property type="component" value="Unassembled WGS sequence"/>
</dbReference>
<organism evidence="11 14">
    <name type="scientific">Eggerthella lenta</name>
    <name type="common">Eubacterium lentum</name>
    <dbReference type="NCBI Taxonomy" id="84112"/>
    <lineage>
        <taxon>Bacteria</taxon>
        <taxon>Bacillati</taxon>
        <taxon>Actinomycetota</taxon>
        <taxon>Coriobacteriia</taxon>
        <taxon>Eggerthellales</taxon>
        <taxon>Eggerthellaceae</taxon>
        <taxon>Eggerthella</taxon>
    </lineage>
</organism>
<comment type="caution">
    <text evidence="11">The sequence shown here is derived from an EMBL/GenBank/DDBJ whole genome shotgun (WGS) entry which is preliminary data.</text>
</comment>
<reference evidence="12 13" key="2">
    <citation type="journal article" date="2018" name="Elife">
        <title>Discovery and characterization of a prevalent human gut bacterial enzyme sufficient for the inactivation of a family of plant toxins.</title>
        <authorList>
            <person name="Koppel N."/>
            <person name="Bisanz J.E."/>
            <person name="Pandelia M.E."/>
            <person name="Turnbaugh P.J."/>
            <person name="Balskus E.P."/>
        </authorList>
    </citation>
    <scope>NUCLEOTIDE SEQUENCE [LARGE SCALE GENOMIC DNA]</scope>
    <source>
        <strain evidence="10 12">16A</strain>
        <strain evidence="9 13">W1 BHI 6</strain>
    </source>
</reference>
<gene>
    <name evidence="10" type="ORF">C1853_04795</name>
    <name evidence="9" type="ORF">C1875_05675</name>
    <name evidence="11" type="ORF">FIC87_02280</name>
</gene>
<dbReference type="RefSeq" id="WP_009609325.1">
    <property type="nucleotide sequence ID" value="NZ_AP031442.1"/>
</dbReference>
<dbReference type="Pfam" id="PF13247">
    <property type="entry name" value="Fer4_11"/>
    <property type="match status" value="1"/>
</dbReference>
<reference evidence="11" key="3">
    <citation type="submission" date="2019-06" db="EMBL/GenBank/DDBJ databases">
        <authorList>
            <person name="Bisanz J.E."/>
            <person name="Turnbaugh P.J."/>
        </authorList>
    </citation>
    <scope>NUCLEOTIDE SEQUENCE</scope>
    <source>
        <strain evidence="11">SECO-MT75m2</strain>
    </source>
</reference>
<feature type="domain" description="4Fe-4S ferredoxin-type" evidence="8">
    <location>
        <begin position="89"/>
        <end position="118"/>
    </location>
</feature>
<keyword evidence="2" id="KW-0004">4Fe-4S</keyword>
<keyword evidence="1" id="KW-0813">Transport</keyword>
<dbReference type="EMBL" id="VEVP01000003">
    <property type="protein sequence ID" value="TNU95010.1"/>
    <property type="molecule type" value="Genomic_DNA"/>
</dbReference>
<keyword evidence="6" id="KW-0408">Iron</keyword>
<sequence length="207" mass="22788">MPRGFFYDNTRCTGCRTCVIACKDYHDHGPDMAFRMVIDYEGGSWQPDVDGTFSQDAFAYHVSISCNHCNNPVCTRVCPTGAMHKDELGLVWPDATKCIGCGYCTMACPYHAPHIDARLKRSSKCDGCRDRLVDGGQPVCVEACPLRALEFGLTSELTDRHPDAVRSILPLPDESATRPNLLILPSPAAERAEKQGGSIVNRTELHL</sequence>
<evidence type="ECO:0000313" key="14">
    <source>
        <dbReference type="Proteomes" id="UP000312594"/>
    </source>
</evidence>
<evidence type="ECO:0000313" key="10">
    <source>
        <dbReference type="EMBL" id="RDC40240.1"/>
    </source>
</evidence>
<name>A0A369NDU6_EGGLN</name>
<evidence type="ECO:0000259" key="8">
    <source>
        <dbReference type="PROSITE" id="PS51379"/>
    </source>
</evidence>
<feature type="domain" description="4Fe-4S ferredoxin-type" evidence="8">
    <location>
        <begin position="56"/>
        <end position="88"/>
    </location>
</feature>